<feature type="transmembrane region" description="Helical" evidence="1">
    <location>
        <begin position="65"/>
        <end position="86"/>
    </location>
</feature>
<dbReference type="GO" id="GO:0008237">
    <property type="term" value="F:metallopeptidase activity"/>
    <property type="evidence" value="ECO:0007669"/>
    <property type="project" value="UniProtKB-KW"/>
</dbReference>
<keyword evidence="1" id="KW-1133">Transmembrane helix</keyword>
<reference evidence="3 4" key="1">
    <citation type="submission" date="2019-09" db="EMBL/GenBank/DDBJ databases">
        <authorList>
            <person name="Khan S.A."/>
            <person name="Jeon C.O."/>
            <person name="Chun B.H."/>
            <person name="Jeong S.E."/>
        </authorList>
    </citation>
    <scope>NUCLEOTIDE SEQUENCE [LARGE SCALE GENOMIC DNA]</scope>
    <source>
        <strain evidence="3 4">KCTC 42508</strain>
    </source>
</reference>
<dbReference type="InterPro" id="IPR003675">
    <property type="entry name" value="Rce1/LyrA-like_dom"/>
</dbReference>
<evidence type="ECO:0000259" key="2">
    <source>
        <dbReference type="Pfam" id="PF02517"/>
    </source>
</evidence>
<dbReference type="RefSeq" id="WP_154919962.1">
    <property type="nucleotide sequence ID" value="NZ_VUOE01000002.1"/>
</dbReference>
<feature type="transmembrane region" description="Helical" evidence="1">
    <location>
        <begin position="236"/>
        <end position="254"/>
    </location>
</feature>
<name>A0A5B2TT40_9FLAO</name>
<evidence type="ECO:0000313" key="3">
    <source>
        <dbReference type="EMBL" id="KAA2217353.1"/>
    </source>
</evidence>
<keyword evidence="3" id="KW-0645">Protease</keyword>
<dbReference type="GO" id="GO:0004175">
    <property type="term" value="F:endopeptidase activity"/>
    <property type="evidence" value="ECO:0007669"/>
    <property type="project" value="UniProtKB-ARBA"/>
</dbReference>
<dbReference type="Pfam" id="PF02517">
    <property type="entry name" value="Rce1-like"/>
    <property type="match status" value="1"/>
</dbReference>
<dbReference type="PANTHER" id="PTHR39430">
    <property type="entry name" value="MEMBRANE-ASSOCIATED PROTEASE-RELATED"/>
    <property type="match status" value="1"/>
</dbReference>
<dbReference type="Proteomes" id="UP000323188">
    <property type="component" value="Unassembled WGS sequence"/>
</dbReference>
<feature type="transmembrane region" description="Helical" evidence="1">
    <location>
        <begin position="107"/>
        <end position="127"/>
    </location>
</feature>
<dbReference type="AlphaFoldDB" id="A0A5B2TT40"/>
<proteinExistence type="predicted"/>
<organism evidence="3 4">
    <name type="scientific">Maribacter flavus</name>
    <dbReference type="NCBI Taxonomy" id="1658664"/>
    <lineage>
        <taxon>Bacteria</taxon>
        <taxon>Pseudomonadati</taxon>
        <taxon>Bacteroidota</taxon>
        <taxon>Flavobacteriia</taxon>
        <taxon>Flavobacteriales</taxon>
        <taxon>Flavobacteriaceae</taxon>
        <taxon>Maribacter</taxon>
    </lineage>
</organism>
<dbReference type="GO" id="GO:0080120">
    <property type="term" value="P:CAAX-box protein maturation"/>
    <property type="evidence" value="ECO:0007669"/>
    <property type="project" value="UniProtKB-ARBA"/>
</dbReference>
<dbReference type="GO" id="GO:0006508">
    <property type="term" value="P:proteolysis"/>
    <property type="evidence" value="ECO:0007669"/>
    <property type="project" value="UniProtKB-KW"/>
</dbReference>
<accession>A0A5B2TT40</accession>
<feature type="transmembrane region" description="Helical" evidence="1">
    <location>
        <begin position="139"/>
        <end position="159"/>
    </location>
</feature>
<feature type="domain" description="CAAX prenyl protease 2/Lysostaphin resistance protein A-like" evidence="2">
    <location>
        <begin position="143"/>
        <end position="240"/>
    </location>
</feature>
<sequence>MYIEQAYKGLSESWRFILGVFVVFGAWQIFGGIPLLVALIASDAAGTLVTGDLGSMSEALGSNTFLFLMLLTFAIGLVCLLAYVALGHKQSVTSLTTSRKKIDWSRIFYAFGLWASISIALIFLDIWLAPEDYAFNFKLVPFLILAAISIIFIPIQTSMEEYFMRGYLMQGLGILTKNRWFPLVFTSLLFGMLHIFNPEVEKLGYGILVFYIGTGFFLGILTLMDEGLELALGFHAANNLTAALLVTADWTAFQTDSVYRDISNPVLGWDVLVPVFVIFPLLLWLFSKKYKWRNWKERLKGKVLTREEFLSQENG</sequence>
<feature type="transmembrane region" description="Helical" evidence="1">
    <location>
        <begin position="16"/>
        <end position="41"/>
    </location>
</feature>
<keyword evidence="3" id="KW-0378">Hydrolase</keyword>
<keyword evidence="3" id="KW-0482">Metalloprotease</keyword>
<keyword evidence="1" id="KW-0472">Membrane</keyword>
<evidence type="ECO:0000313" key="4">
    <source>
        <dbReference type="Proteomes" id="UP000323188"/>
    </source>
</evidence>
<keyword evidence="1" id="KW-0812">Transmembrane</keyword>
<feature type="transmembrane region" description="Helical" evidence="1">
    <location>
        <begin position="266"/>
        <end position="286"/>
    </location>
</feature>
<protein>
    <submittedName>
        <fullName evidence="3">CPBP family intramembrane metalloprotease</fullName>
    </submittedName>
</protein>
<feature type="transmembrane region" description="Helical" evidence="1">
    <location>
        <begin position="180"/>
        <end position="197"/>
    </location>
</feature>
<dbReference type="PANTHER" id="PTHR39430:SF1">
    <property type="entry name" value="PROTEASE"/>
    <property type="match status" value="1"/>
</dbReference>
<evidence type="ECO:0000256" key="1">
    <source>
        <dbReference type="SAM" id="Phobius"/>
    </source>
</evidence>
<comment type="caution">
    <text evidence="3">The sequence shown here is derived from an EMBL/GenBank/DDBJ whole genome shotgun (WGS) entry which is preliminary data.</text>
</comment>
<dbReference type="EMBL" id="VUOE01000002">
    <property type="protein sequence ID" value="KAA2217353.1"/>
    <property type="molecule type" value="Genomic_DNA"/>
</dbReference>
<gene>
    <name evidence="3" type="ORF">F0361_15500</name>
</gene>
<feature type="transmembrane region" description="Helical" evidence="1">
    <location>
        <begin position="203"/>
        <end position="224"/>
    </location>
</feature>